<feature type="domain" description="Peptidase S26" evidence="8">
    <location>
        <begin position="24"/>
        <end position="97"/>
    </location>
</feature>
<dbReference type="SUPFAM" id="SSF51306">
    <property type="entry name" value="LexA/Signal peptidase"/>
    <property type="match status" value="1"/>
</dbReference>
<dbReference type="PROSITE" id="PS00760">
    <property type="entry name" value="SPASE_I_2"/>
    <property type="match status" value="1"/>
</dbReference>
<keyword evidence="2" id="KW-0999">Mitochondrion inner membrane</keyword>
<evidence type="ECO:0000256" key="5">
    <source>
        <dbReference type="ARBA" id="ARBA00023136"/>
    </source>
</evidence>
<dbReference type="GO" id="GO:0006465">
    <property type="term" value="P:signal peptide processing"/>
    <property type="evidence" value="ECO:0007669"/>
    <property type="project" value="InterPro"/>
</dbReference>
<dbReference type="EMBL" id="JAUKUD010000001">
    <property type="protein sequence ID" value="KAK0754778.1"/>
    <property type="molecule type" value="Genomic_DNA"/>
</dbReference>
<keyword evidence="3" id="KW-0378">Hydrolase</keyword>
<dbReference type="InterPro" id="IPR000223">
    <property type="entry name" value="Pept_S26A_signal_pept_1"/>
</dbReference>
<gene>
    <name evidence="9" type="ORF">B0T18DRAFT_315332</name>
</gene>
<reference evidence="9" key="1">
    <citation type="submission" date="2023-06" db="EMBL/GenBank/DDBJ databases">
        <title>Genome-scale phylogeny and comparative genomics of the fungal order Sordariales.</title>
        <authorList>
            <consortium name="Lawrence Berkeley National Laboratory"/>
            <person name="Hensen N."/>
            <person name="Bonometti L."/>
            <person name="Westerberg I."/>
            <person name="Brannstrom I.O."/>
            <person name="Guillou S."/>
            <person name="Cros-Aarteil S."/>
            <person name="Calhoun S."/>
            <person name="Haridas S."/>
            <person name="Kuo A."/>
            <person name="Mondo S."/>
            <person name="Pangilinan J."/>
            <person name="Riley R."/>
            <person name="LaButti K."/>
            <person name="Andreopoulos B."/>
            <person name="Lipzen A."/>
            <person name="Chen C."/>
            <person name="Yanf M."/>
            <person name="Daum C."/>
            <person name="Ng V."/>
            <person name="Clum A."/>
            <person name="Steindorff A."/>
            <person name="Ohm R."/>
            <person name="Martin F."/>
            <person name="Silar P."/>
            <person name="Natvig D."/>
            <person name="Lalanne C."/>
            <person name="Gautier V."/>
            <person name="Ament-velasquez S.L."/>
            <person name="Kruys A."/>
            <person name="Hutchinson M.I."/>
            <person name="Powell A.J."/>
            <person name="Barry K."/>
            <person name="Miller A.N."/>
            <person name="Grigoriev I.V."/>
            <person name="Debuchy R."/>
            <person name="Gladieux P."/>
            <person name="Thoren M.H."/>
            <person name="Johannesson H."/>
        </authorList>
    </citation>
    <scope>NUCLEOTIDE SEQUENCE</scope>
    <source>
        <strain evidence="9">SMH3187-1</strain>
    </source>
</reference>
<dbReference type="InterPro" id="IPR052064">
    <property type="entry name" value="Mito_IMP1_subunit"/>
</dbReference>
<dbReference type="InterPro" id="IPR019757">
    <property type="entry name" value="Pept_S26A_signal_pept_1_Lys-AS"/>
</dbReference>
<feature type="domain" description="Peptidase S26" evidence="8">
    <location>
        <begin position="110"/>
        <end position="145"/>
    </location>
</feature>
<organism evidence="9 10">
    <name type="scientific">Schizothecium vesticola</name>
    <dbReference type="NCBI Taxonomy" id="314040"/>
    <lineage>
        <taxon>Eukaryota</taxon>
        <taxon>Fungi</taxon>
        <taxon>Dikarya</taxon>
        <taxon>Ascomycota</taxon>
        <taxon>Pezizomycotina</taxon>
        <taxon>Sordariomycetes</taxon>
        <taxon>Sordariomycetidae</taxon>
        <taxon>Sordariales</taxon>
        <taxon>Schizotheciaceae</taxon>
        <taxon>Schizothecium</taxon>
    </lineage>
</organism>
<sequence>MSFLFGGLLGHPLRTTLAVGKFLAFTHLFLEYGYSTAPAVGPSMLPTLEILGEWLLISRRHRHGRNVAVGDVVAYNIPINDSFGVKRVLGLPGDYVLLNAPGSGNDSMIQVPQGHCWIVGDNLPASRDSRMFGPIPLALIKGKVIGRIKPFRFERLENPLQTAD</sequence>
<evidence type="ECO:0000256" key="2">
    <source>
        <dbReference type="ARBA" id="ARBA00022792"/>
    </source>
</evidence>
<dbReference type="AlphaFoldDB" id="A0AA40FBK5"/>
<evidence type="ECO:0000256" key="3">
    <source>
        <dbReference type="ARBA" id="ARBA00022801"/>
    </source>
</evidence>
<keyword evidence="4" id="KW-0496">Mitochondrion</keyword>
<comment type="caution">
    <text evidence="9">The sequence shown here is derived from an EMBL/GenBank/DDBJ whole genome shotgun (WGS) entry which is preliminary data.</text>
</comment>
<dbReference type="InterPro" id="IPR019533">
    <property type="entry name" value="Peptidase_S26"/>
</dbReference>
<feature type="active site" evidence="7">
    <location>
        <position position="86"/>
    </location>
</feature>
<evidence type="ECO:0000259" key="8">
    <source>
        <dbReference type="Pfam" id="PF10502"/>
    </source>
</evidence>
<evidence type="ECO:0000256" key="1">
    <source>
        <dbReference type="ARBA" id="ARBA00004273"/>
    </source>
</evidence>
<comment type="subcellular location">
    <subcellularLocation>
        <location evidence="1">Mitochondrion inner membrane</location>
    </subcellularLocation>
</comment>
<dbReference type="GO" id="GO:0006627">
    <property type="term" value="P:protein processing involved in protein targeting to mitochondrion"/>
    <property type="evidence" value="ECO:0007669"/>
    <property type="project" value="TreeGrafter"/>
</dbReference>
<evidence type="ECO:0000256" key="6">
    <source>
        <dbReference type="ARBA" id="ARBA00038445"/>
    </source>
</evidence>
<evidence type="ECO:0000313" key="9">
    <source>
        <dbReference type="EMBL" id="KAK0754778.1"/>
    </source>
</evidence>
<dbReference type="PANTHER" id="PTHR12383:SF16">
    <property type="entry name" value="MITOCHONDRIAL INNER MEMBRANE PROTEASE SUBUNIT 1"/>
    <property type="match status" value="1"/>
</dbReference>
<dbReference type="CDD" id="cd06530">
    <property type="entry name" value="S26_SPase_I"/>
    <property type="match status" value="1"/>
</dbReference>
<dbReference type="Gene3D" id="2.10.109.10">
    <property type="entry name" value="Umud Fragment, subunit A"/>
    <property type="match status" value="1"/>
</dbReference>
<dbReference type="Proteomes" id="UP001172155">
    <property type="component" value="Unassembled WGS sequence"/>
</dbReference>
<dbReference type="Pfam" id="PF10502">
    <property type="entry name" value="Peptidase_S26"/>
    <property type="match status" value="2"/>
</dbReference>
<dbReference type="GO" id="GO:0042720">
    <property type="term" value="C:mitochondrial inner membrane peptidase complex"/>
    <property type="evidence" value="ECO:0007669"/>
    <property type="project" value="TreeGrafter"/>
</dbReference>
<feature type="active site" evidence="7">
    <location>
        <position position="43"/>
    </location>
</feature>
<dbReference type="PANTHER" id="PTHR12383">
    <property type="entry name" value="PROTEASE FAMILY S26 MITOCHONDRIAL INNER MEMBRANE PROTEASE-RELATED"/>
    <property type="match status" value="1"/>
</dbReference>
<protein>
    <submittedName>
        <fullName evidence="9">Peptidase S24/S26A/S26B/S26C</fullName>
    </submittedName>
</protein>
<keyword evidence="5" id="KW-0472">Membrane</keyword>
<accession>A0AA40FBK5</accession>
<comment type="similarity">
    <text evidence="6">Belongs to the peptidase S26 family. IMP1 subfamily.</text>
</comment>
<keyword evidence="10" id="KW-1185">Reference proteome</keyword>
<dbReference type="InterPro" id="IPR036286">
    <property type="entry name" value="LexA/Signal_pep-like_sf"/>
</dbReference>
<name>A0AA40FBK5_9PEZI</name>
<dbReference type="PRINTS" id="PR00727">
    <property type="entry name" value="LEADERPTASE"/>
</dbReference>
<proteinExistence type="inferred from homology"/>
<dbReference type="GO" id="GO:0004252">
    <property type="term" value="F:serine-type endopeptidase activity"/>
    <property type="evidence" value="ECO:0007669"/>
    <property type="project" value="InterPro"/>
</dbReference>
<evidence type="ECO:0000313" key="10">
    <source>
        <dbReference type="Proteomes" id="UP001172155"/>
    </source>
</evidence>
<evidence type="ECO:0000256" key="4">
    <source>
        <dbReference type="ARBA" id="ARBA00023128"/>
    </source>
</evidence>
<evidence type="ECO:0000256" key="7">
    <source>
        <dbReference type="PIRSR" id="PIRSR600223-1"/>
    </source>
</evidence>